<feature type="non-terminal residue" evidence="2">
    <location>
        <position position="153"/>
    </location>
</feature>
<dbReference type="Gene3D" id="1.25.40.20">
    <property type="entry name" value="Ankyrin repeat-containing domain"/>
    <property type="match status" value="1"/>
</dbReference>
<dbReference type="AlphaFoldDB" id="A0A0H5RED7"/>
<feature type="compositionally biased region" description="Basic and acidic residues" evidence="1">
    <location>
        <begin position="1"/>
        <end position="15"/>
    </location>
</feature>
<protein>
    <submittedName>
        <fullName evidence="2">Uncharacterized protein</fullName>
    </submittedName>
</protein>
<dbReference type="InterPro" id="IPR036770">
    <property type="entry name" value="Ankyrin_rpt-contain_sf"/>
</dbReference>
<dbReference type="EMBL" id="HACM01011684">
    <property type="protein sequence ID" value="CRZ12126.1"/>
    <property type="molecule type" value="Transcribed_RNA"/>
</dbReference>
<evidence type="ECO:0000313" key="2">
    <source>
        <dbReference type="EMBL" id="CRZ12126.1"/>
    </source>
</evidence>
<dbReference type="InterPro" id="IPR002110">
    <property type="entry name" value="Ankyrin_rpt"/>
</dbReference>
<dbReference type="Pfam" id="PF13637">
    <property type="entry name" value="Ank_4"/>
    <property type="match status" value="1"/>
</dbReference>
<name>A0A0H5RED7_9EUKA</name>
<sequence>MDTRAGSHDNGKHPETTNNDQDYLPLSLKSRSPIILALSEPSISRISQALLTLLQDIRSHNPISSERLQEIANQSPQHFVISSSSYTIASWSAANNHVAVIRTLIALGPPLLATTNQTGVGALHEACLHGHLSVARALIGSKLIPIMAPDHDG</sequence>
<feature type="region of interest" description="Disordered" evidence="1">
    <location>
        <begin position="1"/>
        <end position="25"/>
    </location>
</feature>
<reference evidence="2" key="1">
    <citation type="submission" date="2015-04" db="EMBL/GenBank/DDBJ databases">
        <title>The genome sequence of the plant pathogenic Rhizarian Plasmodiophora brassicae reveals insights in its biotrophic life cycle and the origin of chitin synthesis.</title>
        <authorList>
            <person name="Schwelm A."/>
            <person name="Fogelqvist J."/>
            <person name="Knaust A."/>
            <person name="Julke S."/>
            <person name="Lilja T."/>
            <person name="Dhandapani V."/>
            <person name="Bonilla-Rosso G."/>
            <person name="Karlsson M."/>
            <person name="Shevchenko A."/>
            <person name="Choi S.R."/>
            <person name="Kim H.G."/>
            <person name="Park J.Y."/>
            <person name="Lim Y.P."/>
            <person name="Ludwig-Muller J."/>
            <person name="Dixelius C."/>
        </authorList>
    </citation>
    <scope>NUCLEOTIDE SEQUENCE</scope>
    <source>
        <tissue evidence="2">Potato root galls</tissue>
    </source>
</reference>
<accession>A0A0H5RED7</accession>
<proteinExistence type="predicted"/>
<organism evidence="2">
    <name type="scientific">Spongospora subterranea</name>
    <dbReference type="NCBI Taxonomy" id="70186"/>
    <lineage>
        <taxon>Eukaryota</taxon>
        <taxon>Sar</taxon>
        <taxon>Rhizaria</taxon>
        <taxon>Endomyxa</taxon>
        <taxon>Phytomyxea</taxon>
        <taxon>Plasmodiophorida</taxon>
        <taxon>Plasmodiophoridae</taxon>
        <taxon>Spongospora</taxon>
    </lineage>
</organism>
<dbReference type="SUPFAM" id="SSF48403">
    <property type="entry name" value="Ankyrin repeat"/>
    <property type="match status" value="1"/>
</dbReference>
<evidence type="ECO:0000256" key="1">
    <source>
        <dbReference type="SAM" id="MobiDB-lite"/>
    </source>
</evidence>